<evidence type="ECO:0000256" key="4">
    <source>
        <dbReference type="ARBA" id="ARBA00022806"/>
    </source>
</evidence>
<dbReference type="RefSeq" id="WP_126206577.1">
    <property type="nucleotide sequence ID" value="NZ_PEMF01000143.1"/>
</dbReference>
<name>A0A430V4M3_THESC</name>
<dbReference type="PROSITE" id="PS51198">
    <property type="entry name" value="UVRD_HELICASE_ATP_BIND"/>
    <property type="match status" value="1"/>
</dbReference>
<keyword evidence="4 11" id="KW-0347">Helicase</keyword>
<feature type="domain" description="UvrD-like helicase ATP-binding" evidence="12">
    <location>
        <begin position="5"/>
        <end position="269"/>
    </location>
</feature>
<comment type="caution">
    <text evidence="13">The sequence shown here is derived from an EMBL/GenBank/DDBJ whole genome shotgun (WGS) entry which is preliminary data.</text>
</comment>
<protein>
    <recommendedName>
        <fullName evidence="9">DNA 3'-5' helicase</fullName>
        <ecNumber evidence="9">5.6.2.4</ecNumber>
    </recommendedName>
</protein>
<dbReference type="InterPro" id="IPR013986">
    <property type="entry name" value="DExx_box_DNA_helicase_dom_sf"/>
</dbReference>
<dbReference type="GO" id="GO:0016887">
    <property type="term" value="F:ATP hydrolysis activity"/>
    <property type="evidence" value="ECO:0007669"/>
    <property type="project" value="RHEA"/>
</dbReference>
<comment type="catalytic activity">
    <reaction evidence="8">
        <text>Couples ATP hydrolysis with the unwinding of duplex DNA by translocating in the 3'-5' direction.</text>
        <dbReference type="EC" id="5.6.2.4"/>
    </reaction>
</comment>
<proteinExistence type="inferred from homology"/>
<dbReference type="CDD" id="cd17932">
    <property type="entry name" value="DEXQc_UvrD"/>
    <property type="match status" value="1"/>
</dbReference>
<dbReference type="Pfam" id="PF00580">
    <property type="entry name" value="UvrD-helicase"/>
    <property type="match status" value="1"/>
</dbReference>
<dbReference type="Proteomes" id="UP000288073">
    <property type="component" value="Unassembled WGS sequence"/>
</dbReference>
<comment type="catalytic activity">
    <reaction evidence="10">
        <text>ATP + H2O = ADP + phosphate + H(+)</text>
        <dbReference type="Rhea" id="RHEA:13065"/>
        <dbReference type="ChEBI" id="CHEBI:15377"/>
        <dbReference type="ChEBI" id="CHEBI:15378"/>
        <dbReference type="ChEBI" id="CHEBI:30616"/>
        <dbReference type="ChEBI" id="CHEBI:43474"/>
        <dbReference type="ChEBI" id="CHEBI:456216"/>
        <dbReference type="EC" id="5.6.2.4"/>
    </reaction>
</comment>
<dbReference type="PANTHER" id="PTHR11070:SF2">
    <property type="entry name" value="ATP-DEPENDENT DNA HELICASE SRS2"/>
    <property type="match status" value="1"/>
</dbReference>
<gene>
    <name evidence="13" type="ORF">CSW23_05105</name>
</gene>
<evidence type="ECO:0000256" key="7">
    <source>
        <dbReference type="ARBA" id="ARBA00023235"/>
    </source>
</evidence>
<keyword evidence="7" id="KW-0413">Isomerase</keyword>
<keyword evidence="5 11" id="KW-0067">ATP-binding</keyword>
<dbReference type="GO" id="GO:0003677">
    <property type="term" value="F:DNA binding"/>
    <property type="evidence" value="ECO:0007669"/>
    <property type="project" value="UniProtKB-KW"/>
</dbReference>
<dbReference type="InterPro" id="IPR000212">
    <property type="entry name" value="DNA_helicase_UvrD/REP"/>
</dbReference>
<evidence type="ECO:0000256" key="8">
    <source>
        <dbReference type="ARBA" id="ARBA00034617"/>
    </source>
</evidence>
<evidence type="ECO:0000256" key="5">
    <source>
        <dbReference type="ARBA" id="ARBA00022840"/>
    </source>
</evidence>
<evidence type="ECO:0000256" key="10">
    <source>
        <dbReference type="ARBA" id="ARBA00048988"/>
    </source>
</evidence>
<dbReference type="GO" id="GO:0005524">
    <property type="term" value="F:ATP binding"/>
    <property type="evidence" value="ECO:0007669"/>
    <property type="project" value="UniProtKB-UniRule"/>
</dbReference>
<evidence type="ECO:0000313" key="13">
    <source>
        <dbReference type="EMBL" id="RTI18238.1"/>
    </source>
</evidence>
<accession>A0A430V4M3</accession>
<dbReference type="AlphaFoldDB" id="A0A430V4M3"/>
<evidence type="ECO:0000259" key="12">
    <source>
        <dbReference type="PROSITE" id="PS51198"/>
    </source>
</evidence>
<keyword evidence="3 11" id="KW-0378">Hydrolase</keyword>
<sequence length="355" mass="39660">MSPWEDLDPEQREAVEHFLGPAVVNAGPGSGKTRVVVLRAVRLLQLGVPAEKIALVTFTRKAAREMRSRLQGLVGEGSKGVWVSTFHGLAYTLLRRAFRFVLLDRDGAEKLLWTLGLPRKLSQEFLSAIGYLKNTGATLEETLALHPELSPFFEAVLSFYEEAKERQGLLDFDDLVPKALELVRKHPSLAAEFAPRFTFTTVDEFQDTSPVQAQLLYALLPERPPNLMLVGDPDQAIYSWRGGSPTAFGDVLQDGWGARYTLSTNYRSHEGIVGAVRTFMGGTRLLKALRPGPAPYRVVARTREEEADFIAQAVWRHANDRGVPYGEMAVLVRAHWYTSVLEKAFFRYQIPSCAT</sequence>
<dbReference type="EMBL" id="PEMN01000126">
    <property type="protein sequence ID" value="RTI18238.1"/>
    <property type="molecule type" value="Genomic_DNA"/>
</dbReference>
<evidence type="ECO:0000313" key="14">
    <source>
        <dbReference type="Proteomes" id="UP000288073"/>
    </source>
</evidence>
<evidence type="ECO:0000256" key="2">
    <source>
        <dbReference type="ARBA" id="ARBA00022741"/>
    </source>
</evidence>
<dbReference type="InterPro" id="IPR014017">
    <property type="entry name" value="DNA_helicase_UvrD-like_C"/>
</dbReference>
<dbReference type="InterPro" id="IPR027417">
    <property type="entry name" value="P-loop_NTPase"/>
</dbReference>
<evidence type="ECO:0000256" key="9">
    <source>
        <dbReference type="ARBA" id="ARBA00034808"/>
    </source>
</evidence>
<dbReference type="InterPro" id="IPR014016">
    <property type="entry name" value="UvrD-like_ATP-bd"/>
</dbReference>
<evidence type="ECO:0000256" key="11">
    <source>
        <dbReference type="PROSITE-ProRule" id="PRU00560"/>
    </source>
</evidence>
<dbReference type="SUPFAM" id="SSF52540">
    <property type="entry name" value="P-loop containing nucleoside triphosphate hydrolases"/>
    <property type="match status" value="1"/>
</dbReference>
<dbReference type="PANTHER" id="PTHR11070">
    <property type="entry name" value="UVRD / RECB / PCRA DNA HELICASE FAMILY MEMBER"/>
    <property type="match status" value="1"/>
</dbReference>
<dbReference type="Pfam" id="PF13361">
    <property type="entry name" value="UvrD_C"/>
    <property type="match status" value="1"/>
</dbReference>
<organism evidence="13 14">
    <name type="scientific">Thermus scotoductus</name>
    <dbReference type="NCBI Taxonomy" id="37636"/>
    <lineage>
        <taxon>Bacteria</taxon>
        <taxon>Thermotogati</taxon>
        <taxon>Deinococcota</taxon>
        <taxon>Deinococci</taxon>
        <taxon>Thermales</taxon>
        <taxon>Thermaceae</taxon>
        <taxon>Thermus</taxon>
    </lineage>
</organism>
<keyword evidence="6" id="KW-0238">DNA-binding</keyword>
<dbReference type="GO" id="GO:0000725">
    <property type="term" value="P:recombinational repair"/>
    <property type="evidence" value="ECO:0007669"/>
    <property type="project" value="TreeGrafter"/>
</dbReference>
<comment type="similarity">
    <text evidence="1">Belongs to the helicase family. UvrD subfamily.</text>
</comment>
<dbReference type="GO" id="GO:0043138">
    <property type="term" value="F:3'-5' DNA helicase activity"/>
    <property type="evidence" value="ECO:0007669"/>
    <property type="project" value="UniProtKB-EC"/>
</dbReference>
<evidence type="ECO:0000256" key="3">
    <source>
        <dbReference type="ARBA" id="ARBA00022801"/>
    </source>
</evidence>
<reference evidence="13 14" key="1">
    <citation type="journal article" date="2019" name="Extremophiles">
        <title>Biogeography of thermophiles and predominance of Thermus scotoductus in domestic water heaters.</title>
        <authorList>
            <person name="Wilpiszeski R.L."/>
            <person name="Zhang Z."/>
            <person name="House C.H."/>
        </authorList>
    </citation>
    <scope>NUCLEOTIDE SEQUENCE [LARGE SCALE GENOMIC DNA]</scope>
    <source>
        <strain evidence="13 14">10_S10</strain>
    </source>
</reference>
<feature type="binding site" evidence="11">
    <location>
        <begin position="26"/>
        <end position="33"/>
    </location>
    <ligand>
        <name>ATP</name>
        <dbReference type="ChEBI" id="CHEBI:30616"/>
    </ligand>
</feature>
<evidence type="ECO:0000256" key="6">
    <source>
        <dbReference type="ARBA" id="ARBA00023125"/>
    </source>
</evidence>
<dbReference type="Gene3D" id="1.10.10.160">
    <property type="match status" value="1"/>
</dbReference>
<dbReference type="Gene3D" id="3.40.50.300">
    <property type="entry name" value="P-loop containing nucleotide triphosphate hydrolases"/>
    <property type="match status" value="2"/>
</dbReference>
<evidence type="ECO:0000256" key="1">
    <source>
        <dbReference type="ARBA" id="ARBA00009922"/>
    </source>
</evidence>
<dbReference type="EC" id="5.6.2.4" evidence="9"/>
<keyword evidence="2 11" id="KW-0547">Nucleotide-binding</keyword>